<dbReference type="PANTHER" id="PTHR10091">
    <property type="entry name" value="ALDOSE-1-EPIMERASE"/>
    <property type="match status" value="1"/>
</dbReference>
<dbReference type="Pfam" id="PF01263">
    <property type="entry name" value="Aldose_epim"/>
    <property type="match status" value="1"/>
</dbReference>
<keyword evidence="3" id="KW-1185">Reference proteome</keyword>
<dbReference type="CDD" id="cd09022">
    <property type="entry name" value="Aldose_epim_Ec_YihR"/>
    <property type="match status" value="1"/>
</dbReference>
<dbReference type="EMBL" id="BONK01000011">
    <property type="protein sequence ID" value="GIG22448.1"/>
    <property type="molecule type" value="Genomic_DNA"/>
</dbReference>
<feature type="region of interest" description="Disordered" evidence="1">
    <location>
        <begin position="34"/>
        <end position="54"/>
    </location>
</feature>
<dbReference type="SUPFAM" id="SSF74650">
    <property type="entry name" value="Galactose mutarotase-like"/>
    <property type="match status" value="1"/>
</dbReference>
<dbReference type="AlphaFoldDB" id="A0A919U0X0"/>
<dbReference type="InterPro" id="IPR008183">
    <property type="entry name" value="Aldose_1/G6P_1-epimerase"/>
</dbReference>
<feature type="compositionally biased region" description="Polar residues" evidence="1">
    <location>
        <begin position="34"/>
        <end position="50"/>
    </location>
</feature>
<organism evidence="2 3">
    <name type="scientific">Cellulomonas chitinilytica</name>
    <dbReference type="NCBI Taxonomy" id="398759"/>
    <lineage>
        <taxon>Bacteria</taxon>
        <taxon>Bacillati</taxon>
        <taxon>Actinomycetota</taxon>
        <taxon>Actinomycetes</taxon>
        <taxon>Micrococcales</taxon>
        <taxon>Cellulomonadaceae</taxon>
        <taxon>Cellulomonas</taxon>
    </lineage>
</organism>
<evidence type="ECO:0000256" key="1">
    <source>
        <dbReference type="SAM" id="MobiDB-lite"/>
    </source>
</evidence>
<accession>A0A919U0X0</accession>
<sequence length="356" mass="37874">MRRVVHSPDDRHDTGRGSCERISAGHYRVSVNTSATSTPTLQDPSGTAPFTPSGAAPFVPSGTQHVLEHGTHRAVIAAVGASVREYTVDGRDVVLPFDASVIAPAFSGAVLAPWPNRLRDGEYTFDGVEHEVPVTEHARSTALHGLVAYTAFATVSSDAAHVTLEHVVVPTPGYPWPLRLRVTYTLGDAGLTVDVAATNLGTGTAPYGIGFHPWLSPGDGTVDECTLQVDATRRVTVDDRLLPVGDEPVAGPYDLRSATPLRGIELDDAWLGVLRDDEGLSWIRLAGPDGRTAALWADASLDTWQVCTGDGIPGIERGGVAAEPMTCIADAFRTGDRLVRLEPGETHEVRWGLTLL</sequence>
<dbReference type="GO" id="GO:0004034">
    <property type="term" value="F:aldose 1-epimerase activity"/>
    <property type="evidence" value="ECO:0007669"/>
    <property type="project" value="TreeGrafter"/>
</dbReference>
<gene>
    <name evidence="2" type="ORF">Cch01nite_31720</name>
</gene>
<dbReference type="GO" id="GO:0030246">
    <property type="term" value="F:carbohydrate binding"/>
    <property type="evidence" value="ECO:0007669"/>
    <property type="project" value="InterPro"/>
</dbReference>
<evidence type="ECO:0000313" key="2">
    <source>
        <dbReference type="EMBL" id="GIG22448.1"/>
    </source>
</evidence>
<comment type="caution">
    <text evidence="2">The sequence shown here is derived from an EMBL/GenBank/DDBJ whole genome shotgun (WGS) entry which is preliminary data.</text>
</comment>
<protein>
    <submittedName>
        <fullName evidence="2">Galactose mutarotase</fullName>
    </submittedName>
</protein>
<dbReference type="InterPro" id="IPR011013">
    <property type="entry name" value="Gal_mutarotase_sf_dom"/>
</dbReference>
<dbReference type="GO" id="GO:0006006">
    <property type="term" value="P:glucose metabolic process"/>
    <property type="evidence" value="ECO:0007669"/>
    <property type="project" value="TreeGrafter"/>
</dbReference>
<dbReference type="Gene3D" id="2.70.98.10">
    <property type="match status" value="1"/>
</dbReference>
<name>A0A919U0X0_9CELL</name>
<dbReference type="InterPro" id="IPR037480">
    <property type="entry name" value="YihR-like"/>
</dbReference>
<reference evidence="2" key="1">
    <citation type="submission" date="2021-01" db="EMBL/GenBank/DDBJ databases">
        <title>Whole genome shotgun sequence of Cellulomonas chitinilytica NBRC 110799.</title>
        <authorList>
            <person name="Komaki H."/>
            <person name="Tamura T."/>
        </authorList>
    </citation>
    <scope>NUCLEOTIDE SEQUENCE</scope>
    <source>
        <strain evidence="2">NBRC 110799</strain>
    </source>
</reference>
<evidence type="ECO:0000313" key="3">
    <source>
        <dbReference type="Proteomes" id="UP000632740"/>
    </source>
</evidence>
<dbReference type="GO" id="GO:0033499">
    <property type="term" value="P:galactose catabolic process via UDP-galactose, Leloir pathway"/>
    <property type="evidence" value="ECO:0007669"/>
    <property type="project" value="TreeGrafter"/>
</dbReference>
<dbReference type="PANTHER" id="PTHR10091:SF0">
    <property type="entry name" value="GALACTOSE MUTAROTASE"/>
    <property type="match status" value="1"/>
</dbReference>
<dbReference type="InterPro" id="IPR014718">
    <property type="entry name" value="GH-type_carb-bd"/>
</dbReference>
<dbReference type="Proteomes" id="UP000632740">
    <property type="component" value="Unassembled WGS sequence"/>
</dbReference>
<proteinExistence type="predicted"/>